<dbReference type="CDD" id="cd14688">
    <property type="entry name" value="bZIP_YAP"/>
    <property type="match status" value="1"/>
</dbReference>
<dbReference type="EMBL" id="CP144107">
    <property type="protein sequence ID" value="WWC92132.1"/>
    <property type="molecule type" value="Genomic_DNA"/>
</dbReference>
<dbReference type="RefSeq" id="XP_066078894.1">
    <property type="nucleotide sequence ID" value="XM_066222797.1"/>
</dbReference>
<evidence type="ECO:0000313" key="2">
    <source>
        <dbReference type="EMBL" id="WWC92132.1"/>
    </source>
</evidence>
<feature type="compositionally biased region" description="Polar residues" evidence="1">
    <location>
        <begin position="114"/>
        <end position="132"/>
    </location>
</feature>
<feature type="compositionally biased region" description="Basic residues" evidence="1">
    <location>
        <begin position="138"/>
        <end position="147"/>
    </location>
</feature>
<organism evidence="2 3">
    <name type="scientific">Kwoniella dendrophila CBS 6074</name>
    <dbReference type="NCBI Taxonomy" id="1295534"/>
    <lineage>
        <taxon>Eukaryota</taxon>
        <taxon>Fungi</taxon>
        <taxon>Dikarya</taxon>
        <taxon>Basidiomycota</taxon>
        <taxon>Agaricomycotina</taxon>
        <taxon>Tremellomycetes</taxon>
        <taxon>Tremellales</taxon>
        <taxon>Cryptococcaceae</taxon>
        <taxon>Kwoniella</taxon>
    </lineage>
</organism>
<sequence>MDTTAYWLKNPTDWTDEQIKQSLFPSSESSASGYPYDGNEDYDSFFGGGTDIPSQMLYNGTEKSDQTGSAITDLNLGHHGNPYTDTKVHVDDEYTKPMQNPPSPVYPDPRYLMPTSNDGSVFTSDGEQSSGQEVCKSQARRQTKRRTSCNSDSKYERRKEQNRRAQERHQNKVKNKVGKLEERVKELEFALKDTHYSALVENVQSQASQISALQAQVGRLSEEKEALQSKVSFYREQGGSSGLSRTSDTVTAMRSYDPYSLYHGTAGEGVPEEAQPWEFYK</sequence>
<dbReference type="AlphaFoldDB" id="A0AAX4K3F0"/>
<accession>A0AAX4K3F0</accession>
<reference evidence="2 3" key="1">
    <citation type="submission" date="2024-01" db="EMBL/GenBank/DDBJ databases">
        <title>Comparative genomics of Cryptococcus and Kwoniella reveals pathogenesis evolution and contrasting modes of karyotype evolution via chromosome fusion or intercentromeric recombination.</title>
        <authorList>
            <person name="Coelho M.A."/>
            <person name="David-Palma M."/>
            <person name="Shea T."/>
            <person name="Bowers K."/>
            <person name="McGinley-Smith S."/>
            <person name="Mohammad A.W."/>
            <person name="Gnirke A."/>
            <person name="Yurkov A.M."/>
            <person name="Nowrousian M."/>
            <person name="Sun S."/>
            <person name="Cuomo C.A."/>
            <person name="Heitman J."/>
        </authorList>
    </citation>
    <scope>NUCLEOTIDE SEQUENCE [LARGE SCALE GENOMIC DNA]</scope>
    <source>
        <strain evidence="2 3">CBS 6074</strain>
    </source>
</reference>
<evidence type="ECO:0000256" key="1">
    <source>
        <dbReference type="SAM" id="MobiDB-lite"/>
    </source>
</evidence>
<evidence type="ECO:0008006" key="4">
    <source>
        <dbReference type="Google" id="ProtNLM"/>
    </source>
</evidence>
<feature type="compositionally biased region" description="Basic and acidic residues" evidence="1">
    <location>
        <begin position="153"/>
        <end position="170"/>
    </location>
</feature>
<feature type="compositionally biased region" description="Polar residues" evidence="1">
    <location>
        <begin position="22"/>
        <end position="32"/>
    </location>
</feature>
<dbReference type="GeneID" id="91097755"/>
<dbReference type="Proteomes" id="UP001355207">
    <property type="component" value="Chromosome 10"/>
</dbReference>
<keyword evidence="3" id="KW-1185">Reference proteome</keyword>
<evidence type="ECO:0000313" key="3">
    <source>
        <dbReference type="Proteomes" id="UP001355207"/>
    </source>
</evidence>
<name>A0AAX4K3F0_9TREE</name>
<protein>
    <recommendedName>
        <fullName evidence="4">BZIP domain-containing protein</fullName>
    </recommendedName>
</protein>
<feature type="region of interest" description="Disordered" evidence="1">
    <location>
        <begin position="22"/>
        <end position="175"/>
    </location>
</feature>
<proteinExistence type="predicted"/>
<feature type="region of interest" description="Disordered" evidence="1">
    <location>
        <begin position="262"/>
        <end position="281"/>
    </location>
</feature>
<gene>
    <name evidence="2" type="ORF">L201_007086</name>
</gene>
<feature type="compositionally biased region" description="Basic and acidic residues" evidence="1">
    <location>
        <begin position="86"/>
        <end position="95"/>
    </location>
</feature>